<protein>
    <submittedName>
        <fullName evidence="7">FtsW/RodA/SpoVE family cell cycle protein</fullName>
    </submittedName>
</protein>
<dbReference type="InterPro" id="IPR001182">
    <property type="entry name" value="FtsW/RodA"/>
</dbReference>
<feature type="transmembrane region" description="Helical" evidence="6">
    <location>
        <begin position="265"/>
        <end position="288"/>
    </location>
</feature>
<feature type="transmembrane region" description="Helical" evidence="6">
    <location>
        <begin position="64"/>
        <end position="83"/>
    </location>
</feature>
<feature type="transmembrane region" description="Helical" evidence="6">
    <location>
        <begin position="89"/>
        <end position="108"/>
    </location>
</feature>
<organism evidence="7 8">
    <name type="scientific">Clostridium oceanicum</name>
    <dbReference type="NCBI Taxonomy" id="1543"/>
    <lineage>
        <taxon>Bacteria</taxon>
        <taxon>Bacillati</taxon>
        <taxon>Bacillota</taxon>
        <taxon>Clostridia</taxon>
        <taxon>Eubacteriales</taxon>
        <taxon>Clostridiaceae</taxon>
        <taxon>Clostridium</taxon>
    </lineage>
</organism>
<gene>
    <name evidence="7" type="ORF">GCM10008906_05260</name>
</gene>
<proteinExistence type="predicted"/>
<evidence type="ECO:0000256" key="2">
    <source>
        <dbReference type="ARBA" id="ARBA00022692"/>
    </source>
</evidence>
<accession>A0ABP3UGX8</accession>
<evidence type="ECO:0000256" key="3">
    <source>
        <dbReference type="ARBA" id="ARBA00022960"/>
    </source>
</evidence>
<feature type="transmembrane region" description="Helical" evidence="6">
    <location>
        <begin position="35"/>
        <end position="52"/>
    </location>
</feature>
<keyword evidence="5 6" id="KW-0472">Membrane</keyword>
<dbReference type="PANTHER" id="PTHR30474">
    <property type="entry name" value="CELL CYCLE PROTEIN"/>
    <property type="match status" value="1"/>
</dbReference>
<feature type="transmembrane region" description="Helical" evidence="6">
    <location>
        <begin position="179"/>
        <end position="197"/>
    </location>
</feature>
<sequence>MDTIKGERKLLRYTYLLCIVCFLNLAILKQPFDKGAMVMAAVTCLLIGYSYFIIRRFFPDGDKYIFIFSSTLSVIGIVMLYRIDVSTSIKQIIWFAIGVTAYILIVVLLPDLKRFSKYRYIYLAFTILFMAMGTLFGKELYGAKNWVSIAGFRFQPSELGKLFLVAYLASALKDYDNKFIKLIEPAIVVMVCLGFMVLQRDLGSALIFFGISITILYIATSKLKYILTCLGLFSGGAFISYKLFDHVKTRVLIWKDPWPYASGKSYQIVQSMFSIATGGISGTGLGLGHPEYVPVKTTDFIFAVICEELGILMGFAIVILYFLLFYRGMRAAIYADDNFSRLLAVGFSGMIACQVLVIVGGVMNMIPLTGITLPLVSYGGSSMLSIFFALGVLQKISEEGR</sequence>
<dbReference type="Pfam" id="PF01098">
    <property type="entry name" value="FTSW_RODA_SPOVE"/>
    <property type="match status" value="1"/>
</dbReference>
<dbReference type="EMBL" id="BAAACG010000003">
    <property type="protein sequence ID" value="GAA0733847.1"/>
    <property type="molecule type" value="Genomic_DNA"/>
</dbReference>
<evidence type="ECO:0000256" key="4">
    <source>
        <dbReference type="ARBA" id="ARBA00022989"/>
    </source>
</evidence>
<feature type="transmembrane region" description="Helical" evidence="6">
    <location>
        <begin position="300"/>
        <end position="326"/>
    </location>
</feature>
<keyword evidence="2 6" id="KW-0812">Transmembrane</keyword>
<feature type="transmembrane region" description="Helical" evidence="6">
    <location>
        <begin position="375"/>
        <end position="393"/>
    </location>
</feature>
<comment type="subcellular location">
    <subcellularLocation>
        <location evidence="1">Membrane</location>
        <topology evidence="1">Multi-pass membrane protein</topology>
    </subcellularLocation>
</comment>
<evidence type="ECO:0000256" key="1">
    <source>
        <dbReference type="ARBA" id="ARBA00004141"/>
    </source>
</evidence>
<evidence type="ECO:0000313" key="8">
    <source>
        <dbReference type="Proteomes" id="UP001501510"/>
    </source>
</evidence>
<feature type="transmembrane region" description="Helical" evidence="6">
    <location>
        <begin position="202"/>
        <end position="219"/>
    </location>
</feature>
<keyword evidence="4 6" id="KW-1133">Transmembrane helix</keyword>
<feature type="transmembrane region" description="Helical" evidence="6">
    <location>
        <begin position="225"/>
        <end position="244"/>
    </location>
</feature>
<evidence type="ECO:0000256" key="6">
    <source>
        <dbReference type="SAM" id="Phobius"/>
    </source>
</evidence>
<reference evidence="8" key="1">
    <citation type="journal article" date="2019" name="Int. J. Syst. Evol. Microbiol.">
        <title>The Global Catalogue of Microorganisms (GCM) 10K type strain sequencing project: providing services to taxonomists for standard genome sequencing and annotation.</title>
        <authorList>
            <consortium name="The Broad Institute Genomics Platform"/>
            <consortium name="The Broad Institute Genome Sequencing Center for Infectious Disease"/>
            <person name="Wu L."/>
            <person name="Ma J."/>
        </authorList>
    </citation>
    <scope>NUCLEOTIDE SEQUENCE [LARGE SCALE GENOMIC DNA]</scope>
    <source>
        <strain evidence="8">JCM 1407</strain>
    </source>
</reference>
<feature type="transmembrane region" description="Helical" evidence="6">
    <location>
        <begin position="120"/>
        <end position="137"/>
    </location>
</feature>
<feature type="transmembrane region" description="Helical" evidence="6">
    <location>
        <begin position="338"/>
        <end position="363"/>
    </location>
</feature>
<feature type="transmembrane region" description="Helical" evidence="6">
    <location>
        <begin position="12"/>
        <end position="29"/>
    </location>
</feature>
<evidence type="ECO:0000256" key="5">
    <source>
        <dbReference type="ARBA" id="ARBA00023136"/>
    </source>
</evidence>
<name>A0ABP3UGX8_9CLOT</name>
<dbReference type="PANTHER" id="PTHR30474:SF3">
    <property type="entry name" value="PEPTIDOGLYCAN GLYCOSYLTRANSFERASE RODA"/>
    <property type="match status" value="1"/>
</dbReference>
<keyword evidence="8" id="KW-1185">Reference proteome</keyword>
<keyword evidence="3" id="KW-0133">Cell shape</keyword>
<evidence type="ECO:0000313" key="7">
    <source>
        <dbReference type="EMBL" id="GAA0733847.1"/>
    </source>
</evidence>
<dbReference type="Proteomes" id="UP001501510">
    <property type="component" value="Unassembled WGS sequence"/>
</dbReference>
<comment type="caution">
    <text evidence="7">The sequence shown here is derived from an EMBL/GenBank/DDBJ whole genome shotgun (WGS) entry which is preliminary data.</text>
</comment>